<dbReference type="Proteomes" id="UP001189429">
    <property type="component" value="Unassembled WGS sequence"/>
</dbReference>
<feature type="compositionally biased region" description="Low complexity" evidence="1">
    <location>
        <begin position="563"/>
        <end position="579"/>
    </location>
</feature>
<accession>A0ABN9VC76</accession>
<dbReference type="EMBL" id="CAUYUJ010016983">
    <property type="protein sequence ID" value="CAK0870672.1"/>
    <property type="molecule type" value="Genomic_DNA"/>
</dbReference>
<name>A0ABN9VC76_9DINO</name>
<feature type="region of interest" description="Disordered" evidence="1">
    <location>
        <begin position="50"/>
        <end position="114"/>
    </location>
</feature>
<protein>
    <submittedName>
        <fullName evidence="2">Uncharacterized protein</fullName>
    </submittedName>
</protein>
<feature type="region of interest" description="Disordered" evidence="1">
    <location>
        <begin position="139"/>
        <end position="215"/>
    </location>
</feature>
<gene>
    <name evidence="2" type="ORF">PCOR1329_LOCUS56707</name>
</gene>
<feature type="region of interest" description="Disordered" evidence="1">
    <location>
        <begin position="1"/>
        <end position="36"/>
    </location>
</feature>
<feature type="compositionally biased region" description="Basic and acidic residues" evidence="1">
    <location>
        <begin position="206"/>
        <end position="215"/>
    </location>
</feature>
<organism evidence="2 3">
    <name type="scientific">Prorocentrum cordatum</name>
    <dbReference type="NCBI Taxonomy" id="2364126"/>
    <lineage>
        <taxon>Eukaryota</taxon>
        <taxon>Sar</taxon>
        <taxon>Alveolata</taxon>
        <taxon>Dinophyceae</taxon>
        <taxon>Prorocentrales</taxon>
        <taxon>Prorocentraceae</taxon>
        <taxon>Prorocentrum</taxon>
    </lineage>
</organism>
<reference evidence="2" key="1">
    <citation type="submission" date="2023-10" db="EMBL/GenBank/DDBJ databases">
        <authorList>
            <person name="Chen Y."/>
            <person name="Shah S."/>
            <person name="Dougan E. K."/>
            <person name="Thang M."/>
            <person name="Chan C."/>
        </authorList>
    </citation>
    <scope>NUCLEOTIDE SEQUENCE [LARGE SCALE GENOMIC DNA]</scope>
</reference>
<comment type="caution">
    <text evidence="2">The sequence shown here is derived from an EMBL/GenBank/DDBJ whole genome shotgun (WGS) entry which is preliminary data.</text>
</comment>
<feature type="compositionally biased region" description="Polar residues" evidence="1">
    <location>
        <begin position="593"/>
        <end position="602"/>
    </location>
</feature>
<feature type="non-terminal residue" evidence="2">
    <location>
        <position position="1"/>
    </location>
</feature>
<feature type="region of interest" description="Disordered" evidence="1">
    <location>
        <begin position="517"/>
        <end position="619"/>
    </location>
</feature>
<proteinExistence type="predicted"/>
<evidence type="ECO:0000313" key="2">
    <source>
        <dbReference type="EMBL" id="CAK0870672.1"/>
    </source>
</evidence>
<keyword evidence="3" id="KW-1185">Reference proteome</keyword>
<evidence type="ECO:0000256" key="1">
    <source>
        <dbReference type="SAM" id="MobiDB-lite"/>
    </source>
</evidence>
<evidence type="ECO:0000313" key="3">
    <source>
        <dbReference type="Proteomes" id="UP001189429"/>
    </source>
</evidence>
<feature type="compositionally biased region" description="Basic and acidic residues" evidence="1">
    <location>
        <begin position="73"/>
        <end position="94"/>
    </location>
</feature>
<sequence>PFGLEQFCPRGRGRRPGLPGGCLRWRDGRGEGEGEGGLLRRAAGWRLHAAGDGRERRTPRSPQLEAWGLPAHGVDRQTARQRSGDQHRGQRPGRDIAAGGPGRRRRRAGGPRGLLRWPARRVILSGGGGAAGRDLRVSGLVEVPDPGPPGRPGEGQGRAGVQEGPAAPRGAPRRLDREAHRRRGGAAAGGELAAARHRPDAGGQADRGRQVQQDHGELLAEERALRGEILRWLEQWPKRRGNAGKVMKLSDCGQDVDVHRVRQALLPSSVQLREWIERRIGGEVELSKDEQGWFLICLRGPPPGGAANAAAAEAFFSGLPRGELNEQEQILRQSVLFYLELHSGDEPGPLLSEAGQDPAVMVAREGFLPEEVTLRTWLERRLASDVQMVQDQKSGVWLIQPAGWVPPPAPLKADGPPPTKEEFFSSLPADSFLDAEEDLREGILTFLESWKESMSPTLASVGKDITVRNSRAKVMPKGTPVTLKEWLERRMGGEIELASDFSGQLRFGFRGELRLPAAAGGKRKRASRSPGARRERAPARPREPRGPPPRPRPRAVCAEGARPRSGPGAPSGGRAALLPHSRPHLFQGKGKPKSSNRGSATESIRVPQNGFPLEATTHT</sequence>
<feature type="compositionally biased region" description="Basic and acidic residues" evidence="1">
    <location>
        <begin position="532"/>
        <end position="545"/>
    </location>
</feature>